<comment type="similarity">
    <text evidence="1">Belongs to the short-chain dehydrogenases/reductases (SDR) family.</text>
</comment>
<feature type="region of interest" description="Disordered" evidence="3">
    <location>
        <begin position="321"/>
        <end position="394"/>
    </location>
</feature>
<dbReference type="PRINTS" id="PR00081">
    <property type="entry name" value="GDHRDH"/>
</dbReference>
<protein>
    <submittedName>
        <fullName evidence="4">Uncharacterized protein</fullName>
    </submittedName>
</protein>
<dbReference type="SUPFAM" id="SSF58113">
    <property type="entry name" value="Apolipoprotein A-I"/>
    <property type="match status" value="1"/>
</dbReference>
<dbReference type="Proteomes" id="UP001347796">
    <property type="component" value="Unassembled WGS sequence"/>
</dbReference>
<dbReference type="Pfam" id="PF00106">
    <property type="entry name" value="adh_short"/>
    <property type="match status" value="2"/>
</dbReference>
<evidence type="ECO:0000256" key="2">
    <source>
        <dbReference type="ARBA" id="ARBA00023002"/>
    </source>
</evidence>
<organism evidence="4 5">
    <name type="scientific">Patella caerulea</name>
    <name type="common">Rayed Mediterranean limpet</name>
    <dbReference type="NCBI Taxonomy" id="87958"/>
    <lineage>
        <taxon>Eukaryota</taxon>
        <taxon>Metazoa</taxon>
        <taxon>Spiralia</taxon>
        <taxon>Lophotrochozoa</taxon>
        <taxon>Mollusca</taxon>
        <taxon>Gastropoda</taxon>
        <taxon>Patellogastropoda</taxon>
        <taxon>Patelloidea</taxon>
        <taxon>Patellidae</taxon>
        <taxon>Patella</taxon>
    </lineage>
</organism>
<dbReference type="PANTHER" id="PTHR24320">
    <property type="entry name" value="RETINOL DEHYDROGENASE"/>
    <property type="match status" value="1"/>
</dbReference>
<evidence type="ECO:0000256" key="3">
    <source>
        <dbReference type="SAM" id="MobiDB-lite"/>
    </source>
</evidence>
<dbReference type="PANTHER" id="PTHR24320:SF283">
    <property type="entry name" value="RETINOL DEHYDROGENASE 11"/>
    <property type="match status" value="1"/>
</dbReference>
<evidence type="ECO:0000313" key="5">
    <source>
        <dbReference type="Proteomes" id="UP001347796"/>
    </source>
</evidence>
<dbReference type="AlphaFoldDB" id="A0AAN8G374"/>
<reference evidence="4 5" key="1">
    <citation type="submission" date="2024-01" db="EMBL/GenBank/DDBJ databases">
        <title>The genome of the rayed Mediterranean limpet Patella caerulea (Linnaeus, 1758).</title>
        <authorList>
            <person name="Anh-Thu Weber A."/>
            <person name="Halstead-Nussloch G."/>
        </authorList>
    </citation>
    <scope>NUCLEOTIDE SEQUENCE [LARGE SCALE GENOMIC DNA]</scope>
    <source>
        <strain evidence="4">AATW-2023a</strain>
        <tissue evidence="4">Whole specimen</tissue>
    </source>
</reference>
<dbReference type="CDD" id="cd05327">
    <property type="entry name" value="retinol-DH_like_SDR_c_like"/>
    <property type="match status" value="1"/>
</dbReference>
<proteinExistence type="inferred from homology"/>
<accession>A0AAN8G374</accession>
<evidence type="ECO:0000256" key="1">
    <source>
        <dbReference type="ARBA" id="ARBA00006484"/>
    </source>
</evidence>
<dbReference type="SUPFAM" id="SSF51735">
    <property type="entry name" value="NAD(P)-binding Rossmann-fold domains"/>
    <property type="match status" value="1"/>
</dbReference>
<dbReference type="InterPro" id="IPR036291">
    <property type="entry name" value="NAD(P)-bd_dom_sf"/>
</dbReference>
<name>A0AAN8G374_PATCE</name>
<sequence>MTGRVIIVTGANVGLGFLASKILCEGGNEVILACRNEEKGKAAVETILKDNPNALATFLKLDLADLASVRSFVEEFRKLDKKLNVLINNAGVFPSKSPLRTFTKDNFEMTMGVNHLGHFLLTNLLLDDLKQTAKETGDSRIVVVTSSLHDTKVKHAPTVATNVDDIFLAELGAYNGAQAYKNSKLANILFTYELARQIEGSGVTVNCVCPGFIPHTELGRTASAPVRFFTRYVLGGLLKFTKITRTVDQGARAEVNLAINEELKGVNGKYFTSMEEKKSSDESLEEDLQKKMWELSARYCHMEGYEPLDAPVPPTPEEIKAREEEAKQKAKEEAERIKQEKQKAKEAAQKAKEEAKAKAAEAKAKVEEVKDEAKDKVEEAKEGAESKVEEVKEKVGEVVEEAKEKAEEKMDEIKKDVGEIKDDLEKKVSEVADMAEEKKDKLADIISPTPVQQTAS</sequence>
<keyword evidence="5" id="KW-1185">Reference proteome</keyword>
<dbReference type="GO" id="GO:0016491">
    <property type="term" value="F:oxidoreductase activity"/>
    <property type="evidence" value="ECO:0007669"/>
    <property type="project" value="UniProtKB-KW"/>
</dbReference>
<gene>
    <name evidence="4" type="ORF">SNE40_023445</name>
</gene>
<dbReference type="Gene3D" id="1.20.120.20">
    <property type="entry name" value="Apolipoprotein"/>
    <property type="match status" value="1"/>
</dbReference>
<dbReference type="EMBL" id="JAZGQO010000021">
    <property type="protein sequence ID" value="KAK6166831.1"/>
    <property type="molecule type" value="Genomic_DNA"/>
</dbReference>
<comment type="caution">
    <text evidence="4">The sequence shown here is derived from an EMBL/GenBank/DDBJ whole genome shotgun (WGS) entry which is preliminary data.</text>
</comment>
<keyword evidence="2" id="KW-0560">Oxidoreductase</keyword>
<dbReference type="Gene3D" id="3.40.50.720">
    <property type="entry name" value="NAD(P)-binding Rossmann-like Domain"/>
    <property type="match status" value="1"/>
</dbReference>
<evidence type="ECO:0000313" key="4">
    <source>
        <dbReference type="EMBL" id="KAK6166831.1"/>
    </source>
</evidence>
<dbReference type="InterPro" id="IPR002347">
    <property type="entry name" value="SDR_fam"/>
</dbReference>